<dbReference type="EMBL" id="JAUKUD010000002">
    <property type="protein sequence ID" value="KAK0750790.1"/>
    <property type="molecule type" value="Genomic_DNA"/>
</dbReference>
<evidence type="ECO:0000313" key="3">
    <source>
        <dbReference type="Proteomes" id="UP001172155"/>
    </source>
</evidence>
<gene>
    <name evidence="2" type="ORF">B0T18DRAFT_425543</name>
</gene>
<name>A0AA40F3X8_9PEZI</name>
<protein>
    <recommendedName>
        <fullName evidence="4">Ubiquitin 3 binding protein But2 C-terminal domain-containing protein</fullName>
    </recommendedName>
</protein>
<evidence type="ECO:0000256" key="1">
    <source>
        <dbReference type="SAM" id="SignalP"/>
    </source>
</evidence>
<dbReference type="Proteomes" id="UP001172155">
    <property type="component" value="Unassembled WGS sequence"/>
</dbReference>
<reference evidence="2" key="1">
    <citation type="submission" date="2023-06" db="EMBL/GenBank/DDBJ databases">
        <title>Genome-scale phylogeny and comparative genomics of the fungal order Sordariales.</title>
        <authorList>
            <consortium name="Lawrence Berkeley National Laboratory"/>
            <person name="Hensen N."/>
            <person name="Bonometti L."/>
            <person name="Westerberg I."/>
            <person name="Brannstrom I.O."/>
            <person name="Guillou S."/>
            <person name="Cros-Aarteil S."/>
            <person name="Calhoun S."/>
            <person name="Haridas S."/>
            <person name="Kuo A."/>
            <person name="Mondo S."/>
            <person name="Pangilinan J."/>
            <person name="Riley R."/>
            <person name="LaButti K."/>
            <person name="Andreopoulos B."/>
            <person name="Lipzen A."/>
            <person name="Chen C."/>
            <person name="Yanf M."/>
            <person name="Daum C."/>
            <person name="Ng V."/>
            <person name="Clum A."/>
            <person name="Steindorff A."/>
            <person name="Ohm R."/>
            <person name="Martin F."/>
            <person name="Silar P."/>
            <person name="Natvig D."/>
            <person name="Lalanne C."/>
            <person name="Gautier V."/>
            <person name="Ament-velasquez S.L."/>
            <person name="Kruys A."/>
            <person name="Hutchinson M.I."/>
            <person name="Powell A.J."/>
            <person name="Barry K."/>
            <person name="Miller A.N."/>
            <person name="Grigoriev I.V."/>
            <person name="Debuchy R."/>
            <person name="Gladieux P."/>
            <person name="Thoren M.H."/>
            <person name="Johannesson H."/>
        </authorList>
    </citation>
    <scope>NUCLEOTIDE SEQUENCE</scope>
    <source>
        <strain evidence="2">SMH3187-1</strain>
    </source>
</reference>
<keyword evidence="1" id="KW-0732">Signal</keyword>
<dbReference type="AlphaFoldDB" id="A0AA40F3X8"/>
<evidence type="ECO:0008006" key="4">
    <source>
        <dbReference type="Google" id="ProtNLM"/>
    </source>
</evidence>
<sequence length="177" mass="19759">MLFPASITLSLVAIFPWCASASMRPWELTRLSVSGLPWRGEEGLHEPLNTLAVEVRDPNEYAISEPVVQCITKFPYASPPYHQAFNCTKVPYGRWDFAFFPPNPPQDNAEPQYWNPGQDFTLELRLFPMSSSSWFGGQVNFSVSAGGNLRGLCSAGGVCSFMVKEEMLPVYVQQKEG</sequence>
<proteinExistence type="predicted"/>
<keyword evidence="3" id="KW-1185">Reference proteome</keyword>
<feature type="signal peptide" evidence="1">
    <location>
        <begin position="1"/>
        <end position="21"/>
    </location>
</feature>
<feature type="chain" id="PRO_5041290002" description="Ubiquitin 3 binding protein But2 C-terminal domain-containing protein" evidence="1">
    <location>
        <begin position="22"/>
        <end position="177"/>
    </location>
</feature>
<evidence type="ECO:0000313" key="2">
    <source>
        <dbReference type="EMBL" id="KAK0750790.1"/>
    </source>
</evidence>
<organism evidence="2 3">
    <name type="scientific">Schizothecium vesticola</name>
    <dbReference type="NCBI Taxonomy" id="314040"/>
    <lineage>
        <taxon>Eukaryota</taxon>
        <taxon>Fungi</taxon>
        <taxon>Dikarya</taxon>
        <taxon>Ascomycota</taxon>
        <taxon>Pezizomycotina</taxon>
        <taxon>Sordariomycetes</taxon>
        <taxon>Sordariomycetidae</taxon>
        <taxon>Sordariales</taxon>
        <taxon>Schizotheciaceae</taxon>
        <taxon>Schizothecium</taxon>
    </lineage>
</organism>
<accession>A0AA40F3X8</accession>
<comment type="caution">
    <text evidence="2">The sequence shown here is derived from an EMBL/GenBank/DDBJ whole genome shotgun (WGS) entry which is preliminary data.</text>
</comment>